<feature type="compositionally biased region" description="Basic and acidic residues" evidence="1">
    <location>
        <begin position="86"/>
        <end position="99"/>
    </location>
</feature>
<keyword evidence="2" id="KW-0812">Transmembrane</keyword>
<accession>A0A840NRG8</accession>
<gene>
    <name evidence="3" type="ORF">BJ969_005643</name>
</gene>
<feature type="region of interest" description="Disordered" evidence="1">
    <location>
        <begin position="156"/>
        <end position="183"/>
    </location>
</feature>
<comment type="caution">
    <text evidence="3">The sequence shown here is derived from an EMBL/GenBank/DDBJ whole genome shotgun (WGS) entry which is preliminary data.</text>
</comment>
<feature type="transmembrane region" description="Helical" evidence="2">
    <location>
        <begin position="131"/>
        <end position="149"/>
    </location>
</feature>
<dbReference type="RefSeq" id="WP_184483978.1">
    <property type="nucleotide sequence ID" value="NZ_JACHIV010000001.1"/>
</dbReference>
<evidence type="ECO:0000313" key="3">
    <source>
        <dbReference type="EMBL" id="MBB5072555.1"/>
    </source>
</evidence>
<feature type="region of interest" description="Disordered" evidence="1">
    <location>
        <begin position="1"/>
        <end position="40"/>
    </location>
</feature>
<dbReference type="Proteomes" id="UP000580474">
    <property type="component" value="Unassembled WGS sequence"/>
</dbReference>
<organism evidence="3 4">
    <name type="scientific">Saccharopolyspora gloriosae</name>
    <dbReference type="NCBI Taxonomy" id="455344"/>
    <lineage>
        <taxon>Bacteria</taxon>
        <taxon>Bacillati</taxon>
        <taxon>Actinomycetota</taxon>
        <taxon>Actinomycetes</taxon>
        <taxon>Pseudonocardiales</taxon>
        <taxon>Pseudonocardiaceae</taxon>
        <taxon>Saccharopolyspora</taxon>
    </lineage>
</organism>
<name>A0A840NRG8_9PSEU</name>
<feature type="compositionally biased region" description="Basic and acidic residues" evidence="1">
    <location>
        <begin position="111"/>
        <end position="125"/>
    </location>
</feature>
<proteinExistence type="predicted"/>
<dbReference type="AlphaFoldDB" id="A0A840NRG8"/>
<protein>
    <submittedName>
        <fullName evidence="3">ElaB/YqjD/DUF883 family membrane-anchored ribosome-binding protein</fullName>
    </submittedName>
</protein>
<reference evidence="3 4" key="1">
    <citation type="submission" date="2020-08" db="EMBL/GenBank/DDBJ databases">
        <title>Sequencing the genomes of 1000 actinobacteria strains.</title>
        <authorList>
            <person name="Klenk H.-P."/>
        </authorList>
    </citation>
    <scope>NUCLEOTIDE SEQUENCE [LARGE SCALE GENOMIC DNA]</scope>
    <source>
        <strain evidence="3 4">DSM 45582</strain>
    </source>
</reference>
<evidence type="ECO:0000256" key="2">
    <source>
        <dbReference type="SAM" id="Phobius"/>
    </source>
</evidence>
<evidence type="ECO:0000313" key="4">
    <source>
        <dbReference type="Proteomes" id="UP000580474"/>
    </source>
</evidence>
<feature type="region of interest" description="Disordered" evidence="1">
    <location>
        <begin position="67"/>
        <end position="127"/>
    </location>
</feature>
<keyword evidence="2" id="KW-1133">Transmembrane helix</keyword>
<keyword evidence="4" id="KW-1185">Reference proteome</keyword>
<dbReference type="EMBL" id="JACHIV010000001">
    <property type="protein sequence ID" value="MBB5072555.1"/>
    <property type="molecule type" value="Genomic_DNA"/>
</dbReference>
<sequence length="183" mass="20255">MDEVEAMARTGENVGRAVGTGVRTAREGAVRAGKAGRSATKQYIARAEQELTERGLAPEHLPELLAQKATGLSREDLAARSRKARKQWEKTRKDWDKKTAKSRKRLAKNAEQARKELAARIDPTPKPRRKWPWVLLVLAALAGVAVVALSRRPEELPIAEAEDFPTHEDGLSRNPGARPDADR</sequence>
<keyword evidence="2" id="KW-0472">Membrane</keyword>
<evidence type="ECO:0000256" key="1">
    <source>
        <dbReference type="SAM" id="MobiDB-lite"/>
    </source>
</evidence>